<evidence type="ECO:0000313" key="2">
    <source>
        <dbReference type="Proteomes" id="UP000198460"/>
    </source>
</evidence>
<accession>A0A238H0P7</accession>
<gene>
    <name evidence="1" type="ORF">BSIN_2048</name>
</gene>
<organism evidence="1 2">
    <name type="scientific">Burkholderia singularis</name>
    <dbReference type="NCBI Taxonomy" id="1503053"/>
    <lineage>
        <taxon>Bacteria</taxon>
        <taxon>Pseudomonadati</taxon>
        <taxon>Pseudomonadota</taxon>
        <taxon>Betaproteobacteria</taxon>
        <taxon>Burkholderiales</taxon>
        <taxon>Burkholderiaceae</taxon>
        <taxon>Burkholderia</taxon>
        <taxon>pseudomallei group</taxon>
    </lineage>
</organism>
<name>A0A238H0P7_9BURK</name>
<evidence type="ECO:0000313" key="1">
    <source>
        <dbReference type="EMBL" id="SMF98762.1"/>
    </source>
</evidence>
<proteinExistence type="predicted"/>
<reference evidence="1 2" key="1">
    <citation type="submission" date="2017-04" db="EMBL/GenBank/DDBJ databases">
        <authorList>
            <person name="Afonso C.L."/>
            <person name="Miller P.J."/>
            <person name="Scott M.A."/>
            <person name="Spackman E."/>
            <person name="Goraichik I."/>
            <person name="Dimitrov K.M."/>
            <person name="Suarez D.L."/>
            <person name="Swayne D.E."/>
        </authorList>
    </citation>
    <scope>NUCLEOTIDE SEQUENCE [LARGE SCALE GENOMIC DNA]</scope>
    <source>
        <strain evidence="1">LMG 28154</strain>
    </source>
</reference>
<dbReference type="AlphaFoldDB" id="A0A238H0P7"/>
<dbReference type="Proteomes" id="UP000198460">
    <property type="component" value="Unassembled WGS sequence"/>
</dbReference>
<dbReference type="EMBL" id="FXAN01000034">
    <property type="protein sequence ID" value="SMF98762.1"/>
    <property type="molecule type" value="Genomic_DNA"/>
</dbReference>
<protein>
    <submittedName>
        <fullName evidence="1">Uncharacterized protein</fullName>
    </submittedName>
</protein>
<sequence length="40" mass="4186">MTVNIPIGSAASTHVSKIIAMTYYNASATSILKTGLPAYQ</sequence>